<reference evidence="2" key="2">
    <citation type="submission" date="2020-09" db="EMBL/GenBank/DDBJ databases">
        <authorList>
            <person name="Sun Q."/>
            <person name="Ohkuma M."/>
        </authorList>
    </citation>
    <scope>NUCLEOTIDE SEQUENCE</scope>
    <source>
        <strain evidence="2">JCM 4234</strain>
    </source>
</reference>
<evidence type="ECO:0000259" key="1">
    <source>
        <dbReference type="Pfam" id="PF12867"/>
    </source>
</evidence>
<evidence type="ECO:0000313" key="3">
    <source>
        <dbReference type="Proteomes" id="UP000653493"/>
    </source>
</evidence>
<protein>
    <recommendedName>
        <fullName evidence="1">DinB-like domain-containing protein</fullName>
    </recommendedName>
</protein>
<dbReference type="Pfam" id="PF12867">
    <property type="entry name" value="DinB_2"/>
    <property type="match status" value="1"/>
</dbReference>
<dbReference type="Gene3D" id="1.20.120.450">
    <property type="entry name" value="dinb family like domain"/>
    <property type="match status" value="1"/>
</dbReference>
<dbReference type="NCBIfam" id="NF047843">
    <property type="entry name" value="MST_Rv0443"/>
    <property type="match status" value="1"/>
</dbReference>
<dbReference type="EMBL" id="BMSL01000012">
    <property type="protein sequence ID" value="GGS47962.1"/>
    <property type="molecule type" value="Genomic_DNA"/>
</dbReference>
<proteinExistence type="predicted"/>
<accession>A0A918GPT4</accession>
<feature type="domain" description="DinB-like" evidence="1">
    <location>
        <begin position="17"/>
        <end position="163"/>
    </location>
</feature>
<gene>
    <name evidence="2" type="ORF">GCM10010238_42010</name>
</gene>
<sequence>MVDRMHAKDILIEGYGRIREEVHAAVDGLGPDDLAARPAADANSIAWLIWHLTRVQDDHVADAFGLGQVWLTEGWEGRFDLGLPARDTGYGHSPAQVAKVRVASADLLTGYYDAVHEQTLGALRALSATDLERVVDDSWDPPVTLAVRLVSVLSDDLQHAGQAAYARGLLRSTGA</sequence>
<keyword evidence="3" id="KW-1185">Reference proteome</keyword>
<evidence type="ECO:0000313" key="2">
    <source>
        <dbReference type="EMBL" id="GGS47962.1"/>
    </source>
</evidence>
<dbReference type="AlphaFoldDB" id="A0A918GPT4"/>
<dbReference type="InterPro" id="IPR034660">
    <property type="entry name" value="DinB/YfiT-like"/>
</dbReference>
<name>A0A918GPT4_STRGD</name>
<dbReference type="SUPFAM" id="SSF109854">
    <property type="entry name" value="DinB/YfiT-like putative metalloenzymes"/>
    <property type="match status" value="1"/>
</dbReference>
<comment type="caution">
    <text evidence="2">The sequence shown here is derived from an EMBL/GenBank/DDBJ whole genome shotgun (WGS) entry which is preliminary data.</text>
</comment>
<dbReference type="InterPro" id="IPR024775">
    <property type="entry name" value="DinB-like"/>
</dbReference>
<reference evidence="2" key="1">
    <citation type="journal article" date="2014" name="Int. J. Syst. Evol. Microbiol.">
        <title>Complete genome sequence of Corynebacterium casei LMG S-19264T (=DSM 44701T), isolated from a smear-ripened cheese.</title>
        <authorList>
            <consortium name="US DOE Joint Genome Institute (JGI-PGF)"/>
            <person name="Walter F."/>
            <person name="Albersmeier A."/>
            <person name="Kalinowski J."/>
            <person name="Ruckert C."/>
        </authorList>
    </citation>
    <scope>NUCLEOTIDE SEQUENCE</scope>
    <source>
        <strain evidence="2">JCM 4234</strain>
    </source>
</reference>
<organism evidence="2 3">
    <name type="scientific">Streptomyces griseoviridis</name>
    <dbReference type="NCBI Taxonomy" id="45398"/>
    <lineage>
        <taxon>Bacteria</taxon>
        <taxon>Bacillati</taxon>
        <taxon>Actinomycetota</taxon>
        <taxon>Actinomycetes</taxon>
        <taxon>Kitasatosporales</taxon>
        <taxon>Streptomycetaceae</taxon>
        <taxon>Streptomyces</taxon>
    </lineage>
</organism>
<dbReference type="Proteomes" id="UP000653493">
    <property type="component" value="Unassembled WGS sequence"/>
</dbReference>